<dbReference type="InterPro" id="IPR052565">
    <property type="entry name" value="Glutaredoxin-like_YDR286C"/>
</dbReference>
<dbReference type="Proteomes" id="UP001431209">
    <property type="component" value="Unassembled WGS sequence"/>
</dbReference>
<proteinExistence type="inferred from homology"/>
<reference evidence="2 3" key="1">
    <citation type="submission" date="2024-03" db="EMBL/GenBank/DDBJ databases">
        <title>The Acrasis kona genome and developmental transcriptomes reveal deep origins of eukaryotic multicellular pathways.</title>
        <authorList>
            <person name="Sheikh S."/>
            <person name="Fu C.-J."/>
            <person name="Brown M.W."/>
            <person name="Baldauf S.L."/>
        </authorList>
    </citation>
    <scope>NUCLEOTIDE SEQUENCE [LARGE SCALE GENOMIC DNA]</scope>
    <source>
        <strain evidence="2 3">ATCC MYA-3509</strain>
    </source>
</reference>
<evidence type="ECO:0000313" key="2">
    <source>
        <dbReference type="EMBL" id="KAL0488671.1"/>
    </source>
</evidence>
<dbReference type="InterPro" id="IPR036249">
    <property type="entry name" value="Thioredoxin-like_sf"/>
</dbReference>
<sequence>MTFLCTRVMLSGASVNRLVTIYTKTQCGLCDKAKEDFLEFNESCKKPFALEERDITKNQEWYNDYQFDVPVFHVDGNFICHHKFDQSKFEHLDYRCVVYNSICLYYL</sequence>
<evidence type="ECO:0000313" key="3">
    <source>
        <dbReference type="Proteomes" id="UP001431209"/>
    </source>
</evidence>
<dbReference type="AlphaFoldDB" id="A0AAW2ZHQ8"/>
<keyword evidence="1" id="KW-0249">Electron transport</keyword>
<name>A0AAW2ZHQ8_9EUKA</name>
<dbReference type="SUPFAM" id="SSF52833">
    <property type="entry name" value="Thioredoxin-like"/>
    <property type="match status" value="1"/>
</dbReference>
<accession>A0AAW2ZHQ8</accession>
<dbReference type="PANTHER" id="PTHR33558">
    <property type="entry name" value="GLUTAREDOXIN-LIKE PROTEIN C5ORF63 HOMOLOG"/>
    <property type="match status" value="1"/>
</dbReference>
<dbReference type="Gene3D" id="3.40.30.10">
    <property type="entry name" value="Glutaredoxin"/>
    <property type="match status" value="1"/>
</dbReference>
<keyword evidence="3" id="KW-1185">Reference proteome</keyword>
<gene>
    <name evidence="2" type="ORF">AKO1_008837</name>
</gene>
<dbReference type="Pfam" id="PF05768">
    <property type="entry name" value="Glrx-like"/>
    <property type="match status" value="1"/>
</dbReference>
<comment type="similarity">
    <text evidence="1">Belongs to the glutaredoxin family.</text>
</comment>
<protein>
    <recommendedName>
        <fullName evidence="1">Glutaredoxin-like protein</fullName>
    </recommendedName>
</protein>
<evidence type="ECO:0000256" key="1">
    <source>
        <dbReference type="RuleBase" id="RU363082"/>
    </source>
</evidence>
<dbReference type="InterPro" id="IPR008554">
    <property type="entry name" value="Glutaredoxin-like"/>
</dbReference>
<dbReference type="PANTHER" id="PTHR33558:SF1">
    <property type="entry name" value="GLUTAREDOXIN-LIKE PROTEIN C5ORF63 HOMOLOG"/>
    <property type="match status" value="1"/>
</dbReference>
<dbReference type="EMBL" id="JAOPGA020001460">
    <property type="protein sequence ID" value="KAL0488671.1"/>
    <property type="molecule type" value="Genomic_DNA"/>
</dbReference>
<organism evidence="2 3">
    <name type="scientific">Acrasis kona</name>
    <dbReference type="NCBI Taxonomy" id="1008807"/>
    <lineage>
        <taxon>Eukaryota</taxon>
        <taxon>Discoba</taxon>
        <taxon>Heterolobosea</taxon>
        <taxon>Tetramitia</taxon>
        <taxon>Eutetramitia</taxon>
        <taxon>Acrasidae</taxon>
        <taxon>Acrasis</taxon>
    </lineage>
</organism>
<comment type="caution">
    <text evidence="2">The sequence shown here is derived from an EMBL/GenBank/DDBJ whole genome shotgun (WGS) entry which is preliminary data.</text>
</comment>
<keyword evidence="1" id="KW-0813">Transport</keyword>